<dbReference type="EMBL" id="JWJG01000028">
    <property type="protein sequence ID" value="KIF81372.1"/>
    <property type="molecule type" value="Genomic_DNA"/>
</dbReference>
<comment type="caution">
    <text evidence="2">The sequence shown here is derived from an EMBL/GenBank/DDBJ whole genome shotgun (WGS) entry which is preliminary data.</text>
</comment>
<keyword evidence="3" id="KW-1185">Reference proteome</keyword>
<dbReference type="GO" id="GO:0008757">
    <property type="term" value="F:S-adenosylmethionine-dependent methyltransferase activity"/>
    <property type="evidence" value="ECO:0007669"/>
    <property type="project" value="InterPro"/>
</dbReference>
<dbReference type="InterPro" id="IPR013216">
    <property type="entry name" value="Methyltransf_11"/>
</dbReference>
<dbReference type="PANTHER" id="PTHR43591">
    <property type="entry name" value="METHYLTRANSFERASE"/>
    <property type="match status" value="1"/>
</dbReference>
<evidence type="ECO:0000313" key="3">
    <source>
        <dbReference type="Proteomes" id="UP000031572"/>
    </source>
</evidence>
<feature type="domain" description="Methyltransferase type 11" evidence="1">
    <location>
        <begin position="42"/>
        <end position="135"/>
    </location>
</feature>
<reference evidence="2 3" key="1">
    <citation type="submission" date="2014-12" db="EMBL/GenBank/DDBJ databases">
        <title>Denitrispirillum autotrophicum gen. nov., sp. nov., Denitrifying, Facultatively Autotrophic Bacteria Isolated from Rice Paddy Soil.</title>
        <authorList>
            <person name="Ishii S."/>
            <person name="Ashida N."/>
            <person name="Ohno H."/>
            <person name="Otsuka S."/>
            <person name="Yokota A."/>
            <person name="Senoo K."/>
        </authorList>
    </citation>
    <scope>NUCLEOTIDE SEQUENCE [LARGE SCALE GENOMIC DNA]</scope>
    <source>
        <strain evidence="2 3">TSA66</strain>
    </source>
</reference>
<name>A0A0C1YLM5_9BURK</name>
<gene>
    <name evidence="2" type="ORF">TSA66_11970</name>
</gene>
<protein>
    <submittedName>
        <fullName evidence="2">Methyltransferase type 11</fullName>
    </submittedName>
</protein>
<dbReference type="AlphaFoldDB" id="A0A0C1YLM5"/>
<accession>A0A0C1YLM5</accession>
<dbReference type="Proteomes" id="UP000031572">
    <property type="component" value="Unassembled WGS sequence"/>
</dbReference>
<sequence>MASNQIRFDDGAAYERYMGQWSQLAGEAFLDWLAPEPGWRWLDVGCGNGAFTEMLVERCAPVSVQGIDPSEGQLAYARARPASRVAQFHQGDAMALPFSDDTFDAAIMPLVIFFVPDPGKGVAEMARVVRPGGSVSAYAWDMFGGGFPYDALQGEMRALGVAVPVPPSPDASRVEAMRDLWTGAGLEAVETREITVQRTFADFDDYWTTALGGPSVGAKLAAMTPEDLTVLKARMRARLPADASGRITCSARANAVKGRVPKG</sequence>
<evidence type="ECO:0000313" key="2">
    <source>
        <dbReference type="EMBL" id="KIF81372.1"/>
    </source>
</evidence>
<dbReference type="GO" id="GO:0032259">
    <property type="term" value="P:methylation"/>
    <property type="evidence" value="ECO:0007669"/>
    <property type="project" value="UniProtKB-KW"/>
</dbReference>
<keyword evidence="2" id="KW-0808">Transferase</keyword>
<dbReference type="RefSeq" id="WP_040040199.1">
    <property type="nucleotide sequence ID" value="NZ_JWJG01000028.1"/>
</dbReference>
<dbReference type="InterPro" id="IPR029063">
    <property type="entry name" value="SAM-dependent_MTases_sf"/>
</dbReference>
<keyword evidence="2" id="KW-0489">Methyltransferase</keyword>
<dbReference type="Gene3D" id="3.40.50.150">
    <property type="entry name" value="Vaccinia Virus protein VP39"/>
    <property type="match status" value="1"/>
</dbReference>
<dbReference type="STRING" id="709839.TSA66_11970"/>
<dbReference type="CDD" id="cd02440">
    <property type="entry name" value="AdoMet_MTases"/>
    <property type="match status" value="1"/>
</dbReference>
<organism evidence="2 3">
    <name type="scientific">Noviherbaspirillum autotrophicum</name>
    <dbReference type="NCBI Taxonomy" id="709839"/>
    <lineage>
        <taxon>Bacteria</taxon>
        <taxon>Pseudomonadati</taxon>
        <taxon>Pseudomonadota</taxon>
        <taxon>Betaproteobacteria</taxon>
        <taxon>Burkholderiales</taxon>
        <taxon>Oxalobacteraceae</taxon>
        <taxon>Noviherbaspirillum</taxon>
    </lineage>
</organism>
<dbReference type="Pfam" id="PF08241">
    <property type="entry name" value="Methyltransf_11"/>
    <property type="match status" value="1"/>
</dbReference>
<dbReference type="PANTHER" id="PTHR43591:SF24">
    <property type="entry name" value="2-METHOXY-6-POLYPRENYL-1,4-BENZOQUINOL METHYLASE, MITOCHONDRIAL"/>
    <property type="match status" value="1"/>
</dbReference>
<dbReference type="OrthoDB" id="9797252at2"/>
<evidence type="ECO:0000259" key="1">
    <source>
        <dbReference type="Pfam" id="PF08241"/>
    </source>
</evidence>
<dbReference type="SUPFAM" id="SSF53335">
    <property type="entry name" value="S-adenosyl-L-methionine-dependent methyltransferases"/>
    <property type="match status" value="1"/>
</dbReference>
<proteinExistence type="predicted"/>